<name>A0A9D2M1M7_9FIRM</name>
<protein>
    <submittedName>
        <fullName evidence="2">NAD(P)/FAD-dependent oxidoreductase</fullName>
    </submittedName>
</protein>
<accession>A0A9D2M1M7</accession>
<sequence length="396" mass="41847">MKQYDAIVVGAGVVGAAVARELSRRRGSFLVVERALDVCEGTSKANSAIVHAGFDAEPGTWKAKMNVAGNQSMDALSQELDIPFKRIGAFVVCFAKEELPKLRELYDRGVANGVPDMELLTGEQARALEPNLSEEAQGTLLAKTSGIVCPFELTLGLAESAAKNGVEFSFDTQVTGLERAGEGWVVHTSQGDFAARAVVNAAGVFADEIHNWVCEDKLHITPRRGEYCLLDHTAGGHVSRTVFQLPGKYGKGVLVSPTVHGNLLLGPTAKDIGGKEDTATTAPGLQEVLEKSALGVKNIPTRQVITSFAGLRAHEDGDDFVLGESAPGFFDAAGIESPGLSSAPAIGAYLAGLIGEKLGLPENPDFDPIRRGVPHVKDLPVAERAALIQKDPAYGQ</sequence>
<evidence type="ECO:0000259" key="1">
    <source>
        <dbReference type="Pfam" id="PF01266"/>
    </source>
</evidence>
<gene>
    <name evidence="2" type="ORF">H9942_11690</name>
</gene>
<dbReference type="Pfam" id="PF01266">
    <property type="entry name" value="DAO"/>
    <property type="match status" value="1"/>
</dbReference>
<feature type="domain" description="FAD dependent oxidoreductase" evidence="1">
    <location>
        <begin position="5"/>
        <end position="352"/>
    </location>
</feature>
<dbReference type="Gene3D" id="3.50.50.60">
    <property type="entry name" value="FAD/NAD(P)-binding domain"/>
    <property type="match status" value="1"/>
</dbReference>
<dbReference type="PANTHER" id="PTHR42720:SF1">
    <property type="entry name" value="GLYCEROL 3-PHOSPHATE OXIDASE"/>
    <property type="match status" value="1"/>
</dbReference>
<dbReference type="Gene3D" id="3.30.9.10">
    <property type="entry name" value="D-Amino Acid Oxidase, subunit A, domain 2"/>
    <property type="match status" value="1"/>
</dbReference>
<proteinExistence type="predicted"/>
<evidence type="ECO:0000313" key="2">
    <source>
        <dbReference type="EMBL" id="HJB38708.1"/>
    </source>
</evidence>
<reference evidence="2" key="1">
    <citation type="journal article" date="2021" name="PeerJ">
        <title>Extensive microbial diversity within the chicken gut microbiome revealed by metagenomics and culture.</title>
        <authorList>
            <person name="Gilroy R."/>
            <person name="Ravi A."/>
            <person name="Getino M."/>
            <person name="Pursley I."/>
            <person name="Horton D.L."/>
            <person name="Alikhan N.F."/>
            <person name="Baker D."/>
            <person name="Gharbi K."/>
            <person name="Hall N."/>
            <person name="Watson M."/>
            <person name="Adriaenssens E.M."/>
            <person name="Foster-Nyarko E."/>
            <person name="Jarju S."/>
            <person name="Secka A."/>
            <person name="Antonio M."/>
            <person name="Oren A."/>
            <person name="Chaudhuri R.R."/>
            <person name="La Ragione R."/>
            <person name="Hildebrand F."/>
            <person name="Pallen M.J."/>
        </authorList>
    </citation>
    <scope>NUCLEOTIDE SEQUENCE</scope>
    <source>
        <strain evidence="2">ChiBcolR8-3208</strain>
    </source>
</reference>
<dbReference type="InterPro" id="IPR052745">
    <property type="entry name" value="G3P_Oxidase/Oxidoreductase"/>
</dbReference>
<dbReference type="InterPro" id="IPR036188">
    <property type="entry name" value="FAD/NAD-bd_sf"/>
</dbReference>
<feature type="non-terminal residue" evidence="2">
    <location>
        <position position="396"/>
    </location>
</feature>
<reference evidence="2" key="2">
    <citation type="submission" date="2021-04" db="EMBL/GenBank/DDBJ databases">
        <authorList>
            <person name="Gilroy R."/>
        </authorList>
    </citation>
    <scope>NUCLEOTIDE SEQUENCE</scope>
    <source>
        <strain evidence="2">ChiBcolR8-3208</strain>
    </source>
</reference>
<dbReference type="AlphaFoldDB" id="A0A9D2M1M7"/>
<comment type="caution">
    <text evidence="2">The sequence shown here is derived from an EMBL/GenBank/DDBJ whole genome shotgun (WGS) entry which is preliminary data.</text>
</comment>
<dbReference type="Proteomes" id="UP000824214">
    <property type="component" value="Unassembled WGS sequence"/>
</dbReference>
<dbReference type="InterPro" id="IPR006076">
    <property type="entry name" value="FAD-dep_OxRdtase"/>
</dbReference>
<dbReference type="SUPFAM" id="SSF51905">
    <property type="entry name" value="FAD/NAD(P)-binding domain"/>
    <property type="match status" value="1"/>
</dbReference>
<organism evidence="2 3">
    <name type="scientific">Candidatus Acutalibacter ornithocaccae</name>
    <dbReference type="NCBI Taxonomy" id="2838416"/>
    <lineage>
        <taxon>Bacteria</taxon>
        <taxon>Bacillati</taxon>
        <taxon>Bacillota</taxon>
        <taxon>Clostridia</taxon>
        <taxon>Eubacteriales</taxon>
        <taxon>Acutalibacteraceae</taxon>
        <taxon>Acutalibacter</taxon>
    </lineage>
</organism>
<dbReference type="PANTHER" id="PTHR42720">
    <property type="entry name" value="GLYCEROL-3-PHOSPHATE DEHYDROGENASE"/>
    <property type="match status" value="1"/>
</dbReference>
<dbReference type="EMBL" id="DWXZ01000251">
    <property type="protein sequence ID" value="HJB38708.1"/>
    <property type="molecule type" value="Genomic_DNA"/>
</dbReference>
<evidence type="ECO:0000313" key="3">
    <source>
        <dbReference type="Proteomes" id="UP000824214"/>
    </source>
</evidence>